<evidence type="ECO:0000313" key="3">
    <source>
        <dbReference type="Proteomes" id="UP000609064"/>
    </source>
</evidence>
<proteinExistence type="predicted"/>
<name>A0A916YR39_9BACT</name>
<keyword evidence="1" id="KW-0812">Transmembrane</keyword>
<feature type="transmembrane region" description="Helical" evidence="1">
    <location>
        <begin position="6"/>
        <end position="30"/>
    </location>
</feature>
<protein>
    <recommendedName>
        <fullName evidence="4">DUF4199 domain-containing protein</fullName>
    </recommendedName>
</protein>
<comment type="caution">
    <text evidence="2">The sequence shown here is derived from an EMBL/GenBank/DDBJ whole genome shotgun (WGS) entry which is preliminary data.</text>
</comment>
<reference evidence="2" key="2">
    <citation type="submission" date="2020-09" db="EMBL/GenBank/DDBJ databases">
        <authorList>
            <person name="Sun Q."/>
            <person name="Zhou Y."/>
        </authorList>
    </citation>
    <scope>NUCLEOTIDE SEQUENCE</scope>
    <source>
        <strain evidence="2">CGMCC 1.15958</strain>
    </source>
</reference>
<evidence type="ECO:0000313" key="2">
    <source>
        <dbReference type="EMBL" id="GGD56474.1"/>
    </source>
</evidence>
<dbReference type="Pfam" id="PF13858">
    <property type="entry name" value="DUF4199"/>
    <property type="match status" value="1"/>
</dbReference>
<evidence type="ECO:0008006" key="4">
    <source>
        <dbReference type="Google" id="ProtNLM"/>
    </source>
</evidence>
<feature type="transmembrane region" description="Helical" evidence="1">
    <location>
        <begin position="42"/>
        <end position="60"/>
    </location>
</feature>
<dbReference type="AlphaFoldDB" id="A0A916YR39"/>
<feature type="transmembrane region" description="Helical" evidence="1">
    <location>
        <begin position="72"/>
        <end position="95"/>
    </location>
</feature>
<dbReference type="Proteomes" id="UP000609064">
    <property type="component" value="Unassembled WGS sequence"/>
</dbReference>
<dbReference type="EMBL" id="BMKK01000004">
    <property type="protein sequence ID" value="GGD56474.1"/>
    <property type="molecule type" value="Genomic_DNA"/>
</dbReference>
<organism evidence="2 3">
    <name type="scientific">Emticicia aquatilis</name>
    <dbReference type="NCBI Taxonomy" id="1537369"/>
    <lineage>
        <taxon>Bacteria</taxon>
        <taxon>Pseudomonadati</taxon>
        <taxon>Bacteroidota</taxon>
        <taxon>Cytophagia</taxon>
        <taxon>Cytophagales</taxon>
        <taxon>Leadbetterellaceae</taxon>
        <taxon>Emticicia</taxon>
    </lineage>
</organism>
<gene>
    <name evidence="2" type="ORF">GCM10011514_20650</name>
</gene>
<dbReference type="InterPro" id="IPR025250">
    <property type="entry name" value="DUF4199"/>
</dbReference>
<dbReference type="RefSeq" id="WP_188766001.1">
    <property type="nucleotide sequence ID" value="NZ_BMKK01000004.1"/>
</dbReference>
<keyword evidence="1" id="KW-1133">Transmembrane helix</keyword>
<reference evidence="2" key="1">
    <citation type="journal article" date="2014" name="Int. J. Syst. Evol. Microbiol.">
        <title>Complete genome sequence of Corynebacterium casei LMG S-19264T (=DSM 44701T), isolated from a smear-ripened cheese.</title>
        <authorList>
            <consortium name="US DOE Joint Genome Institute (JGI-PGF)"/>
            <person name="Walter F."/>
            <person name="Albersmeier A."/>
            <person name="Kalinowski J."/>
            <person name="Ruckert C."/>
        </authorList>
    </citation>
    <scope>NUCLEOTIDE SEQUENCE</scope>
    <source>
        <strain evidence="2">CGMCC 1.15958</strain>
    </source>
</reference>
<keyword evidence="3" id="KW-1185">Reference proteome</keyword>
<evidence type="ECO:0000256" key="1">
    <source>
        <dbReference type="SAM" id="Phobius"/>
    </source>
</evidence>
<keyword evidence="1" id="KW-0472">Membrane</keyword>
<accession>A0A916YR39</accession>
<sequence length="181" mass="20344">MLKSKILRYAFTYGAIAAAVCIGVALIQYYGLEKSPFGRYKLPAFGVNIIFVIVATWVYRANNLGILSFTEGFSVGFMTNLVAAIITGIVFFLFVQFIDKPYGHNHAIMLWVQENIKGIEKIKANHIKDFGIKEYELLLNQAKEIPSAGYVLLDEIVKKQLCIVGITIVSVIFRRHTFTIS</sequence>